<proteinExistence type="predicted"/>
<sequence>MLPAWLNAEYIQAHLRSHSKNDQLRVLKLWGKPATGKGENFIGIMTRIYVDYEDGSGVAQHKSYILKQPSPMDAPQARIFFEYDVYTREMDMYEFVLPKMAELLREIGINEKLTADCVAVDREHSILILEDLAPLKYVNADRLRQLDVAHAKLVLELQAKFHAAAVILKERHPELLAKNFSTHFFCREKKGYGEIFSSLFESFMGYVKTQPKLNDRYSGKLQLVLSNLMEYAARTVDVGPEDFQTLVHGDCWTNNIMFQYDDKGCPINVVLIDFQFCTWTSPAADLHYFCSSSLREDAREKETELVQHHYYVMKKILAKFTHKCVLPSLLEYQLQFESRRFMSFVIAITLQPLMLYEGTEDPDFSHLYQDTPKARSFRDSMFASEKVQRMVEKILPVVDAKGLLDPQ</sequence>
<gene>
    <name evidence="2" type="ORF">DMAD_10900</name>
</gene>
<dbReference type="SMART" id="SM00587">
    <property type="entry name" value="CHK"/>
    <property type="match status" value="1"/>
</dbReference>
<organism evidence="2 3">
    <name type="scientific">Drosophila madeirensis</name>
    <name type="common">Fruit fly</name>
    <dbReference type="NCBI Taxonomy" id="30013"/>
    <lineage>
        <taxon>Eukaryota</taxon>
        <taxon>Metazoa</taxon>
        <taxon>Ecdysozoa</taxon>
        <taxon>Arthropoda</taxon>
        <taxon>Hexapoda</taxon>
        <taxon>Insecta</taxon>
        <taxon>Pterygota</taxon>
        <taxon>Neoptera</taxon>
        <taxon>Endopterygota</taxon>
        <taxon>Diptera</taxon>
        <taxon>Brachycera</taxon>
        <taxon>Muscomorpha</taxon>
        <taxon>Ephydroidea</taxon>
        <taxon>Drosophilidae</taxon>
        <taxon>Drosophila</taxon>
        <taxon>Sophophora</taxon>
    </lineage>
</organism>
<protein>
    <recommendedName>
        <fullName evidence="1">CHK kinase-like domain-containing protein</fullName>
    </recommendedName>
</protein>
<dbReference type="Proteomes" id="UP001500889">
    <property type="component" value="Chromosome O"/>
</dbReference>
<keyword evidence="3" id="KW-1185">Reference proteome</keyword>
<accession>A0AAU9FB75</accession>
<dbReference type="SUPFAM" id="SSF56112">
    <property type="entry name" value="Protein kinase-like (PK-like)"/>
    <property type="match status" value="1"/>
</dbReference>
<dbReference type="Pfam" id="PF02958">
    <property type="entry name" value="EcKL"/>
    <property type="match status" value="1"/>
</dbReference>
<name>A0AAU9FB75_DROMD</name>
<evidence type="ECO:0000313" key="3">
    <source>
        <dbReference type="Proteomes" id="UP001500889"/>
    </source>
</evidence>
<evidence type="ECO:0000259" key="1">
    <source>
        <dbReference type="SMART" id="SM00587"/>
    </source>
</evidence>
<dbReference type="AlphaFoldDB" id="A0AAU9FB75"/>
<feature type="domain" description="CHK kinase-like" evidence="1">
    <location>
        <begin position="127"/>
        <end position="319"/>
    </location>
</feature>
<dbReference type="InterPro" id="IPR011009">
    <property type="entry name" value="Kinase-like_dom_sf"/>
</dbReference>
<dbReference type="PANTHER" id="PTHR11012:SF13">
    <property type="entry name" value="CHK KINASE-LIKE DOMAIN-CONTAINING PROTEIN-RELATED"/>
    <property type="match status" value="1"/>
</dbReference>
<dbReference type="EMBL" id="AP029263">
    <property type="protein sequence ID" value="BFF92958.1"/>
    <property type="molecule type" value="Genomic_DNA"/>
</dbReference>
<dbReference type="InterPro" id="IPR004119">
    <property type="entry name" value="EcKL"/>
</dbReference>
<dbReference type="InterPro" id="IPR015897">
    <property type="entry name" value="CHK_kinase-like"/>
</dbReference>
<dbReference type="Gene3D" id="3.90.1200.10">
    <property type="match status" value="1"/>
</dbReference>
<reference evidence="2 3" key="1">
    <citation type="submission" date="2024-02" db="EMBL/GenBank/DDBJ databases">
        <title>A chromosome-level genome assembly of Drosophila madeirensis, a fruit fly species endemic to Madeira island.</title>
        <authorList>
            <person name="Tomihara K."/>
            <person name="Llopart A."/>
            <person name="Yamamoto D."/>
        </authorList>
    </citation>
    <scope>NUCLEOTIDE SEQUENCE [LARGE SCALE GENOMIC DNA]</scope>
    <source>
        <strain evidence="2 3">RF1</strain>
    </source>
</reference>
<dbReference type="PANTHER" id="PTHR11012">
    <property type="entry name" value="PROTEIN KINASE-LIKE DOMAIN-CONTAINING"/>
    <property type="match status" value="1"/>
</dbReference>
<evidence type="ECO:0000313" key="2">
    <source>
        <dbReference type="EMBL" id="BFF92958.1"/>
    </source>
</evidence>